<reference evidence="3 4" key="1">
    <citation type="submission" date="2024-09" db="EMBL/GenBank/DDBJ databases">
        <title>Genome sequencing and assembly of Phytophthora oleae, isolate VK10A, causative agent of rot of olive drupes.</title>
        <authorList>
            <person name="Conti Taguali S."/>
            <person name="Riolo M."/>
            <person name="La Spada F."/>
            <person name="Cacciola S.O."/>
            <person name="Dionisio G."/>
        </authorList>
    </citation>
    <scope>NUCLEOTIDE SEQUENCE [LARGE SCALE GENOMIC DNA]</scope>
    <source>
        <strain evidence="3 4">VK10A</strain>
    </source>
</reference>
<protein>
    <submittedName>
        <fullName evidence="3">Uncharacterized protein</fullName>
    </submittedName>
</protein>
<dbReference type="AlphaFoldDB" id="A0ABD3FST8"/>
<comment type="caution">
    <text evidence="3">The sequence shown here is derived from an EMBL/GenBank/DDBJ whole genome shotgun (WGS) entry which is preliminary data.</text>
</comment>
<gene>
    <name evidence="3" type="ORF">V7S43_005895</name>
</gene>
<sequence>MAMREEMVEWTQVPAAPERPVDAAVRACLVPGRSKEEIQETTERHQNGGTATSAAAPVPIAVQPVQPQLTAAAPMMMTAVSPFQMMQRRARYLAYVRALWTVSSLVGAGSILTFL</sequence>
<accession>A0ABD3FST8</accession>
<feature type="region of interest" description="Disordered" evidence="1">
    <location>
        <begin position="32"/>
        <end position="55"/>
    </location>
</feature>
<feature type="compositionally biased region" description="Basic and acidic residues" evidence="1">
    <location>
        <begin position="33"/>
        <end position="46"/>
    </location>
</feature>
<name>A0ABD3FST8_9STRA</name>
<keyword evidence="2" id="KW-1133">Transmembrane helix</keyword>
<evidence type="ECO:0000256" key="2">
    <source>
        <dbReference type="SAM" id="Phobius"/>
    </source>
</evidence>
<keyword evidence="2" id="KW-0812">Transmembrane</keyword>
<proteinExistence type="predicted"/>
<keyword evidence="4" id="KW-1185">Reference proteome</keyword>
<evidence type="ECO:0000313" key="4">
    <source>
        <dbReference type="Proteomes" id="UP001632037"/>
    </source>
</evidence>
<dbReference type="EMBL" id="JBIMZQ010000009">
    <property type="protein sequence ID" value="KAL3669501.1"/>
    <property type="molecule type" value="Genomic_DNA"/>
</dbReference>
<feature type="transmembrane region" description="Helical" evidence="2">
    <location>
        <begin position="92"/>
        <end position="114"/>
    </location>
</feature>
<evidence type="ECO:0000256" key="1">
    <source>
        <dbReference type="SAM" id="MobiDB-lite"/>
    </source>
</evidence>
<evidence type="ECO:0000313" key="3">
    <source>
        <dbReference type="EMBL" id="KAL3669501.1"/>
    </source>
</evidence>
<dbReference type="Proteomes" id="UP001632037">
    <property type="component" value="Unassembled WGS sequence"/>
</dbReference>
<keyword evidence="2" id="KW-0472">Membrane</keyword>
<organism evidence="3 4">
    <name type="scientific">Phytophthora oleae</name>
    <dbReference type="NCBI Taxonomy" id="2107226"/>
    <lineage>
        <taxon>Eukaryota</taxon>
        <taxon>Sar</taxon>
        <taxon>Stramenopiles</taxon>
        <taxon>Oomycota</taxon>
        <taxon>Peronosporomycetes</taxon>
        <taxon>Peronosporales</taxon>
        <taxon>Peronosporaceae</taxon>
        <taxon>Phytophthora</taxon>
    </lineage>
</organism>